<name>A0A7W7R924_KITKI</name>
<evidence type="ECO:0000256" key="1">
    <source>
        <dbReference type="SAM" id="MobiDB-lite"/>
    </source>
</evidence>
<dbReference type="InterPro" id="IPR051209">
    <property type="entry name" value="FAD-bind_Monooxygenase_sf"/>
</dbReference>
<feature type="region of interest" description="Disordered" evidence="1">
    <location>
        <begin position="494"/>
        <end position="527"/>
    </location>
</feature>
<dbReference type="PRINTS" id="PR00368">
    <property type="entry name" value="FADPNR"/>
</dbReference>
<evidence type="ECO:0000313" key="3">
    <source>
        <dbReference type="Proteomes" id="UP000540506"/>
    </source>
</evidence>
<dbReference type="Pfam" id="PF13738">
    <property type="entry name" value="Pyr_redox_3"/>
    <property type="match status" value="1"/>
</dbReference>
<keyword evidence="2" id="KW-0503">Monooxygenase</keyword>
<sequence>MIPTQTARAGKHVHVVVVGAGFSGIGAAVRLRQAGIRDLLVLEKAPQLGGTWRENTYPGCACDVPSTLYSYSFTPNTAWSRVFAGQQEIHDYLRTTAERFGLGEVLRCGVQVRAARWDPAAGRWLLDTSDGPYSAAVLVLATGPWHVPRRLDVPGIEEFDGPVLHTARWDHGIDLAGRRVAVVGSGASAVQLVPAIAPRAAAVHLFQRTAQWVLPKPDLPVPAAVNRLLDRLPGARGALRAGQYTLQEGVNYAFRHPRLARLLETAARAHLRLAVRDRRLRQALTPHYRLGCKRLLTSSAFYPALARPHVHLHPTAVTGVRGNEIVGADGTAVQADVLITATGFRIGDLPLAHSLYGTNGRTLHDTWDGEPQAYLGSTVNGFPNLFLLLGPNLLGGSTSVITVLEAQLTYLTAAVTQIEHSGHRALEVRAAAQRAHNAAVQQALETTVYNSGGCTSYYFSPSGRNTFAWPFSTGRLVRQLSRFDPDAYTWHAPARPTALPAPRPAPLPAAATPQFDEPLEPAGEEQP</sequence>
<dbReference type="InterPro" id="IPR036188">
    <property type="entry name" value="FAD/NAD-bd_sf"/>
</dbReference>
<dbReference type="SUPFAM" id="SSF51905">
    <property type="entry name" value="FAD/NAD(P)-binding domain"/>
    <property type="match status" value="2"/>
</dbReference>
<organism evidence="2 3">
    <name type="scientific">Kitasatospora kifunensis</name>
    <name type="common">Streptomyces kifunensis</name>
    <dbReference type="NCBI Taxonomy" id="58351"/>
    <lineage>
        <taxon>Bacteria</taxon>
        <taxon>Bacillati</taxon>
        <taxon>Actinomycetota</taxon>
        <taxon>Actinomycetes</taxon>
        <taxon>Kitasatosporales</taxon>
        <taxon>Streptomycetaceae</taxon>
        <taxon>Kitasatospora</taxon>
    </lineage>
</organism>
<proteinExistence type="predicted"/>
<dbReference type="PANTHER" id="PTHR42877:SF4">
    <property type="entry name" value="FAD_NAD(P)-BINDING DOMAIN-CONTAINING PROTEIN-RELATED"/>
    <property type="match status" value="1"/>
</dbReference>
<dbReference type="PANTHER" id="PTHR42877">
    <property type="entry name" value="L-ORNITHINE N(5)-MONOOXYGENASE-RELATED"/>
    <property type="match status" value="1"/>
</dbReference>
<gene>
    <name evidence="2" type="ORF">FHR34_006787</name>
</gene>
<accession>A0A7W7R924</accession>
<dbReference type="EMBL" id="JACHJV010000002">
    <property type="protein sequence ID" value="MBB4927692.1"/>
    <property type="molecule type" value="Genomic_DNA"/>
</dbReference>
<reference evidence="2 3" key="1">
    <citation type="submission" date="2020-08" db="EMBL/GenBank/DDBJ databases">
        <title>Sequencing the genomes of 1000 actinobacteria strains.</title>
        <authorList>
            <person name="Klenk H.-P."/>
        </authorList>
    </citation>
    <scope>NUCLEOTIDE SEQUENCE [LARGE SCALE GENOMIC DNA]</scope>
    <source>
        <strain evidence="2 3">DSM 41654</strain>
    </source>
</reference>
<evidence type="ECO:0000313" key="2">
    <source>
        <dbReference type="EMBL" id="MBB4927692.1"/>
    </source>
</evidence>
<comment type="caution">
    <text evidence="2">The sequence shown here is derived from an EMBL/GenBank/DDBJ whole genome shotgun (WGS) entry which is preliminary data.</text>
</comment>
<keyword evidence="2" id="KW-0560">Oxidoreductase</keyword>
<dbReference type="PRINTS" id="PR00411">
    <property type="entry name" value="PNDRDTASEI"/>
</dbReference>
<protein>
    <submittedName>
        <fullName evidence="2">Cyclohexanone monooxygenase</fullName>
        <ecNumber evidence="2">1.14.13.22</ecNumber>
    </submittedName>
</protein>
<dbReference type="RefSeq" id="WP_184944291.1">
    <property type="nucleotide sequence ID" value="NZ_JACHJV010000002.1"/>
</dbReference>
<dbReference type="Proteomes" id="UP000540506">
    <property type="component" value="Unassembled WGS sequence"/>
</dbReference>
<dbReference type="Gene3D" id="3.50.50.60">
    <property type="entry name" value="FAD/NAD(P)-binding domain"/>
    <property type="match status" value="2"/>
</dbReference>
<dbReference type="AlphaFoldDB" id="A0A7W7R924"/>
<feature type="compositionally biased region" description="Acidic residues" evidence="1">
    <location>
        <begin position="517"/>
        <end position="527"/>
    </location>
</feature>
<dbReference type="EC" id="1.14.13.22" evidence="2"/>
<dbReference type="GO" id="GO:0018667">
    <property type="term" value="F:cyclohexanone monooxygenase activity"/>
    <property type="evidence" value="ECO:0007669"/>
    <property type="project" value="UniProtKB-EC"/>
</dbReference>
<keyword evidence="3" id="KW-1185">Reference proteome</keyword>